<evidence type="ECO:0000313" key="2">
    <source>
        <dbReference type="EMBL" id="VEE98806.1"/>
    </source>
</evidence>
<dbReference type="KEGG" id="nci:NCTC10296_00022"/>
<reference evidence="2 3" key="1">
    <citation type="submission" date="2018-12" db="EMBL/GenBank/DDBJ databases">
        <authorList>
            <consortium name="Pathogen Informatics"/>
        </authorList>
    </citation>
    <scope>NUCLEOTIDE SEQUENCE [LARGE SCALE GENOMIC DNA]</scope>
    <source>
        <strain evidence="2 3">NCTC10296</strain>
    </source>
</reference>
<gene>
    <name evidence="2" type="ORF">NCTC10296_00022</name>
</gene>
<feature type="signal peptide" evidence="1">
    <location>
        <begin position="1"/>
        <end position="18"/>
    </location>
</feature>
<accession>A0A1X3CSI7</accession>
<organism evidence="2 3">
    <name type="scientific">Neisseria canis</name>
    <dbReference type="NCBI Taxonomy" id="493"/>
    <lineage>
        <taxon>Bacteria</taxon>
        <taxon>Pseudomonadati</taxon>
        <taxon>Pseudomonadota</taxon>
        <taxon>Betaproteobacteria</taxon>
        <taxon>Neisseriales</taxon>
        <taxon>Neisseriaceae</taxon>
        <taxon>Neisseria</taxon>
    </lineage>
</organism>
<dbReference type="EMBL" id="LR134313">
    <property type="protein sequence ID" value="VEE98806.1"/>
    <property type="molecule type" value="Genomic_DNA"/>
</dbReference>
<evidence type="ECO:0008006" key="4">
    <source>
        <dbReference type="Google" id="ProtNLM"/>
    </source>
</evidence>
<keyword evidence="1" id="KW-0732">Signal</keyword>
<dbReference type="RefSeq" id="WP_085417349.1">
    <property type="nucleotide sequence ID" value="NZ_CAUJPY010000049.1"/>
</dbReference>
<dbReference type="Gene3D" id="2.30.30.40">
    <property type="entry name" value="SH3 Domains"/>
    <property type="match status" value="1"/>
</dbReference>
<dbReference type="AlphaFoldDB" id="A0A1X3CSI7"/>
<proteinExistence type="predicted"/>
<evidence type="ECO:0000313" key="3">
    <source>
        <dbReference type="Proteomes" id="UP000279284"/>
    </source>
</evidence>
<evidence type="ECO:0000256" key="1">
    <source>
        <dbReference type="SAM" id="SignalP"/>
    </source>
</evidence>
<dbReference type="OrthoDB" id="7054664at2"/>
<feature type="chain" id="PRO_5030037482" description="SH3b domain-containing protein" evidence="1">
    <location>
        <begin position="19"/>
        <end position="229"/>
    </location>
</feature>
<dbReference type="Proteomes" id="UP000279284">
    <property type="component" value="Chromosome"/>
</dbReference>
<protein>
    <recommendedName>
        <fullName evidence="4">SH3b domain-containing protein</fullName>
    </recommendedName>
</protein>
<dbReference type="STRING" id="493.BWD07_10405"/>
<sequence length="229" mass="24802">MKTTALLLFLSLSLPAYADFAQVIDSDGYANIRSQPSPNAKIVGKVPDGAIVALSYDEEDDGWRLINYPTPQGRTISGVIHYSRLKPIHTYPELPSASSGNQFGCSAGPYRLTVNTGAFDFPRHRRNFTAIYNKEYDSYTFTHYKGKPAIGTDGRQPDSAYRSIVLSGKQGRSAVPETDFDNLSSPMRNTTAASITGKQIQSTCLPATATAQALTMLCLYSPKAATSSA</sequence>
<keyword evidence="3" id="KW-1185">Reference proteome</keyword>
<name>A0A1X3CSI7_9NEIS</name>